<dbReference type="KEGG" id="noa:BKM31_16610"/>
<dbReference type="AlphaFoldDB" id="A0A1U9ZY44"/>
<evidence type="ECO:0000313" key="3">
    <source>
        <dbReference type="EMBL" id="AQZ62864.1"/>
    </source>
</evidence>
<dbReference type="InterPro" id="IPR011009">
    <property type="entry name" value="Kinase-like_dom_sf"/>
</dbReference>
<dbReference type="GO" id="GO:0005524">
    <property type="term" value="F:ATP binding"/>
    <property type="evidence" value="ECO:0007669"/>
    <property type="project" value="InterPro"/>
</dbReference>
<dbReference type="InterPro" id="IPR000719">
    <property type="entry name" value="Prot_kinase_dom"/>
</dbReference>
<dbReference type="RefSeq" id="WP_080039052.1">
    <property type="nucleotide sequence ID" value="NZ_CP017717.1"/>
</dbReference>
<dbReference type="PROSITE" id="PS50011">
    <property type="entry name" value="PROTEIN_KINASE_DOM"/>
    <property type="match status" value="1"/>
</dbReference>
<organism evidence="3 4">
    <name type="scientific">[Actinomadura] parvosata subsp. kistnae</name>
    <dbReference type="NCBI Taxonomy" id="1909395"/>
    <lineage>
        <taxon>Bacteria</taxon>
        <taxon>Bacillati</taxon>
        <taxon>Actinomycetota</taxon>
        <taxon>Actinomycetes</taxon>
        <taxon>Streptosporangiales</taxon>
        <taxon>Streptosporangiaceae</taxon>
        <taxon>Nonomuraea</taxon>
    </lineage>
</organism>
<dbReference type="SUPFAM" id="SSF56112">
    <property type="entry name" value="Protein kinase-like (PK-like)"/>
    <property type="match status" value="1"/>
</dbReference>
<feature type="domain" description="Protein kinase" evidence="2">
    <location>
        <begin position="14"/>
        <end position="305"/>
    </location>
</feature>
<accession>A0A1U9ZY44</accession>
<evidence type="ECO:0000256" key="1">
    <source>
        <dbReference type="SAM" id="Phobius"/>
    </source>
</evidence>
<evidence type="ECO:0000259" key="2">
    <source>
        <dbReference type="PROSITE" id="PS50011"/>
    </source>
</evidence>
<dbReference type="Pfam" id="PF00069">
    <property type="entry name" value="Pkinase"/>
    <property type="match status" value="1"/>
</dbReference>
<feature type="transmembrane region" description="Helical" evidence="1">
    <location>
        <begin position="371"/>
        <end position="392"/>
    </location>
</feature>
<dbReference type="InterPro" id="IPR051681">
    <property type="entry name" value="Ser/Thr_Kinases-Pseudokinases"/>
</dbReference>
<proteinExistence type="predicted"/>
<sequence length="394" mass="42680">MNGYRIPGRRAVEIVKDELLGDGMEGEVYPIADNSAVCAKIYTSPHDDVIDRVAALVGLPPARWDGDHPAHFHVAWPQAPLVDERGRPCGFVMPRIAGLPLEMLGDARGRHQALLEPTWRELLVIAARVAHLFDMLHDVGVVVGDVSLKNVMVTPTGHVTLVDCDTVQFTAPGGRLFRTPKFTPEYAPPEADQLVHRPSTPAQDSFGLAIMICWLLMEGQNPFAGVLTDASLPDDVQQNVISQNNRLLWPDRFVPMEGELPVEVLPPEILALARRCFAEGHHDPAARPRPGEWVAALNRAQYRLMGCRENPMHFYSASLPSCVWCARIAGGLLDEYPPRTPLVPPGPAAPVPQQPAGVPAQALPEQAGIGAARVVAIALLLVLAVAIILAVMSG</sequence>
<dbReference type="EMBL" id="CP017717">
    <property type="protein sequence ID" value="AQZ62864.1"/>
    <property type="molecule type" value="Genomic_DNA"/>
</dbReference>
<dbReference type="Gene3D" id="1.10.510.10">
    <property type="entry name" value="Transferase(Phosphotransferase) domain 1"/>
    <property type="match status" value="1"/>
</dbReference>
<dbReference type="STRING" id="1909395.BKM31_16610"/>
<keyword evidence="1" id="KW-0472">Membrane</keyword>
<protein>
    <recommendedName>
        <fullName evidence="2">Protein kinase domain-containing protein</fullName>
    </recommendedName>
</protein>
<dbReference type="GO" id="GO:0004674">
    <property type="term" value="F:protein serine/threonine kinase activity"/>
    <property type="evidence" value="ECO:0007669"/>
    <property type="project" value="TreeGrafter"/>
</dbReference>
<name>A0A1U9ZY44_9ACTN</name>
<keyword evidence="4" id="KW-1185">Reference proteome</keyword>
<evidence type="ECO:0000313" key="4">
    <source>
        <dbReference type="Proteomes" id="UP000190797"/>
    </source>
</evidence>
<dbReference type="Proteomes" id="UP000190797">
    <property type="component" value="Chromosome"/>
</dbReference>
<dbReference type="PANTHER" id="PTHR44329">
    <property type="entry name" value="SERINE/THREONINE-PROTEIN KINASE TNNI3K-RELATED"/>
    <property type="match status" value="1"/>
</dbReference>
<keyword evidence="1" id="KW-0812">Transmembrane</keyword>
<dbReference type="OrthoDB" id="3700382at2"/>
<gene>
    <name evidence="3" type="ORF">BKM31_16610</name>
</gene>
<keyword evidence="1" id="KW-1133">Transmembrane helix</keyword>
<reference evidence="4" key="1">
    <citation type="journal article" date="2017" name="Med. Chem. Commun.">
        <title>Nonomuraea sp. ATCC 55076 harbours the largest actinomycete chromosome to date and the kistamicin biosynthetic gene cluster.</title>
        <authorList>
            <person name="Nazari B."/>
            <person name="Forneris C.C."/>
            <person name="Gibson M.I."/>
            <person name="Moon K."/>
            <person name="Schramma K.R."/>
            <person name="Seyedsayamdost M.R."/>
        </authorList>
    </citation>
    <scope>NUCLEOTIDE SEQUENCE [LARGE SCALE GENOMIC DNA]</scope>
    <source>
        <strain evidence="4">ATCC 55076</strain>
    </source>
</reference>